<keyword evidence="2" id="KW-0004">4Fe-4S</keyword>
<dbReference type="CDD" id="cd01335">
    <property type="entry name" value="Radical_SAM"/>
    <property type="match status" value="1"/>
</dbReference>
<evidence type="ECO:0000256" key="2">
    <source>
        <dbReference type="ARBA" id="ARBA00022485"/>
    </source>
</evidence>
<evidence type="ECO:0000256" key="6">
    <source>
        <dbReference type="ARBA" id="ARBA00023014"/>
    </source>
</evidence>
<keyword evidence="5" id="KW-0408">Iron</keyword>
<evidence type="ECO:0000256" key="4">
    <source>
        <dbReference type="ARBA" id="ARBA00022723"/>
    </source>
</evidence>
<dbReference type="PROSITE" id="PS51918">
    <property type="entry name" value="RADICAL_SAM"/>
    <property type="match status" value="1"/>
</dbReference>
<dbReference type="GO" id="GO:0006777">
    <property type="term" value="P:Mo-molybdopterin cofactor biosynthetic process"/>
    <property type="evidence" value="ECO:0007669"/>
    <property type="project" value="UniProtKB-KW"/>
</dbReference>
<dbReference type="GO" id="GO:0051539">
    <property type="term" value="F:4 iron, 4 sulfur cluster binding"/>
    <property type="evidence" value="ECO:0007669"/>
    <property type="project" value="UniProtKB-KW"/>
</dbReference>
<evidence type="ECO:0000259" key="8">
    <source>
        <dbReference type="PROSITE" id="PS51918"/>
    </source>
</evidence>
<feature type="non-terminal residue" evidence="9">
    <location>
        <position position="1"/>
    </location>
</feature>
<dbReference type="GO" id="GO:0061798">
    <property type="term" value="F:GTP 3',8'-cyclase activity"/>
    <property type="evidence" value="ECO:0007669"/>
    <property type="project" value="TreeGrafter"/>
</dbReference>
<evidence type="ECO:0000313" key="9">
    <source>
        <dbReference type="EMBL" id="SVE13902.1"/>
    </source>
</evidence>
<dbReference type="InterPro" id="IPR000385">
    <property type="entry name" value="MoaA_NifB_PqqE_Fe-S-bd_CS"/>
</dbReference>
<dbReference type="PROSITE" id="PS01305">
    <property type="entry name" value="MOAA_NIFB_PQQE"/>
    <property type="match status" value="1"/>
</dbReference>
<evidence type="ECO:0000256" key="7">
    <source>
        <dbReference type="ARBA" id="ARBA00023150"/>
    </source>
</evidence>
<evidence type="ECO:0000256" key="1">
    <source>
        <dbReference type="ARBA" id="ARBA00001966"/>
    </source>
</evidence>
<dbReference type="Gene3D" id="3.20.20.70">
    <property type="entry name" value="Aldolase class I"/>
    <property type="match status" value="1"/>
</dbReference>
<dbReference type="AlphaFoldDB" id="A0A383B1Q3"/>
<name>A0A383B1Q3_9ZZZZ</name>
<feature type="non-terminal residue" evidence="9">
    <location>
        <position position="194"/>
    </location>
</feature>
<dbReference type="SFLD" id="SFLDS00029">
    <property type="entry name" value="Radical_SAM"/>
    <property type="match status" value="1"/>
</dbReference>
<sequence>VARLVDTFGRTIRDLRISITDRCNFRCLYCLPETEEAADFYRRQSSTKPEPIRHEWKPRSHFLTYEEITRVVRIAVGQGVNKIRITGGEPLLRRDVPNLVEQIAQLEGVKDLALTTNGFHFTKHAEALRAAGLTRVTFSLDSLDPDNFKKLTGRDGLEELLAAIVQARELGFAPLKVNAVIIRDLNDNEIEALG</sequence>
<proteinExistence type="predicted"/>
<dbReference type="GO" id="GO:0046872">
    <property type="term" value="F:metal ion binding"/>
    <property type="evidence" value="ECO:0007669"/>
    <property type="project" value="UniProtKB-KW"/>
</dbReference>
<dbReference type="InterPro" id="IPR050105">
    <property type="entry name" value="MoCo_biosynth_MoaA/MoaC"/>
</dbReference>
<dbReference type="SFLD" id="SFLDG01067">
    <property type="entry name" value="SPASM/twitch_domain_containing"/>
    <property type="match status" value="1"/>
</dbReference>
<organism evidence="9">
    <name type="scientific">marine metagenome</name>
    <dbReference type="NCBI Taxonomy" id="408172"/>
    <lineage>
        <taxon>unclassified sequences</taxon>
        <taxon>metagenomes</taxon>
        <taxon>ecological metagenomes</taxon>
    </lineage>
</organism>
<protein>
    <recommendedName>
        <fullName evidence="8">Radical SAM core domain-containing protein</fullName>
    </recommendedName>
</protein>
<comment type="cofactor">
    <cofactor evidence="1">
        <name>[4Fe-4S] cluster</name>
        <dbReference type="ChEBI" id="CHEBI:49883"/>
    </cofactor>
</comment>
<dbReference type="SUPFAM" id="SSF102114">
    <property type="entry name" value="Radical SAM enzymes"/>
    <property type="match status" value="1"/>
</dbReference>
<keyword evidence="6" id="KW-0411">Iron-sulfur</keyword>
<keyword evidence="4" id="KW-0479">Metal-binding</keyword>
<reference evidence="9" key="1">
    <citation type="submission" date="2018-05" db="EMBL/GenBank/DDBJ databases">
        <authorList>
            <person name="Lanie J.A."/>
            <person name="Ng W.-L."/>
            <person name="Kazmierczak K.M."/>
            <person name="Andrzejewski T.M."/>
            <person name="Davidsen T.M."/>
            <person name="Wayne K.J."/>
            <person name="Tettelin H."/>
            <person name="Glass J.I."/>
            <person name="Rusch D."/>
            <person name="Podicherti R."/>
            <person name="Tsui H.-C.T."/>
            <person name="Winkler M.E."/>
        </authorList>
    </citation>
    <scope>NUCLEOTIDE SEQUENCE</scope>
</reference>
<evidence type="ECO:0000256" key="5">
    <source>
        <dbReference type="ARBA" id="ARBA00023004"/>
    </source>
</evidence>
<feature type="domain" description="Radical SAM core" evidence="8">
    <location>
        <begin position="7"/>
        <end position="194"/>
    </location>
</feature>
<keyword evidence="3" id="KW-0949">S-adenosyl-L-methionine</keyword>
<dbReference type="InterPro" id="IPR013785">
    <property type="entry name" value="Aldolase_TIM"/>
</dbReference>
<dbReference type="GO" id="GO:0061799">
    <property type="term" value="F:cyclic pyranopterin monophosphate synthase activity"/>
    <property type="evidence" value="ECO:0007669"/>
    <property type="project" value="TreeGrafter"/>
</dbReference>
<dbReference type="PANTHER" id="PTHR22960">
    <property type="entry name" value="MOLYBDOPTERIN COFACTOR SYNTHESIS PROTEIN A"/>
    <property type="match status" value="1"/>
</dbReference>
<dbReference type="Pfam" id="PF04055">
    <property type="entry name" value="Radical_SAM"/>
    <property type="match status" value="1"/>
</dbReference>
<dbReference type="InterPro" id="IPR007197">
    <property type="entry name" value="rSAM"/>
</dbReference>
<dbReference type="EMBL" id="UINC01196756">
    <property type="protein sequence ID" value="SVE13902.1"/>
    <property type="molecule type" value="Genomic_DNA"/>
</dbReference>
<dbReference type="InterPro" id="IPR058240">
    <property type="entry name" value="rSAM_sf"/>
</dbReference>
<dbReference type="PANTHER" id="PTHR22960:SF0">
    <property type="entry name" value="MOLYBDENUM COFACTOR BIOSYNTHESIS PROTEIN 1"/>
    <property type="match status" value="1"/>
</dbReference>
<keyword evidence="7" id="KW-0501">Molybdenum cofactor biosynthesis</keyword>
<dbReference type="SFLD" id="SFLDG01386">
    <property type="entry name" value="main_SPASM_domain-containing"/>
    <property type="match status" value="1"/>
</dbReference>
<evidence type="ECO:0000256" key="3">
    <source>
        <dbReference type="ARBA" id="ARBA00022691"/>
    </source>
</evidence>
<gene>
    <name evidence="9" type="ORF">METZ01_LOCUS466756</name>
</gene>
<accession>A0A383B1Q3</accession>